<keyword evidence="19" id="KW-1185">Reference proteome</keyword>
<gene>
    <name evidence="14" type="primary">ftsH</name>
    <name evidence="18" type="ORF">H5P30_16980</name>
</gene>
<dbReference type="PROSITE" id="PS00674">
    <property type="entry name" value="AAA"/>
    <property type="match status" value="1"/>
</dbReference>
<dbReference type="NCBIfam" id="TIGR01241">
    <property type="entry name" value="FtsH_fam"/>
    <property type="match status" value="1"/>
</dbReference>
<dbReference type="SUPFAM" id="SSF140990">
    <property type="entry name" value="FtsH protease domain-like"/>
    <property type="match status" value="1"/>
</dbReference>
<keyword evidence="10 14" id="KW-1133">Transmembrane helix</keyword>
<comment type="similarity">
    <text evidence="2 14">In the C-terminal section; belongs to the peptidase M41 family.</text>
</comment>
<evidence type="ECO:0000256" key="10">
    <source>
        <dbReference type="ARBA" id="ARBA00022989"/>
    </source>
</evidence>
<proteinExistence type="inferred from homology"/>
<comment type="caution">
    <text evidence="18">The sequence shown here is derived from an EMBL/GenBank/DDBJ whole genome shotgun (WGS) entry which is preliminary data.</text>
</comment>
<dbReference type="InterPro" id="IPR037219">
    <property type="entry name" value="Peptidase_M41-like"/>
</dbReference>
<dbReference type="FunFam" id="1.20.58.760:FF:000001">
    <property type="entry name" value="ATP-dependent zinc metalloprotease FtsH"/>
    <property type="match status" value="1"/>
</dbReference>
<dbReference type="CDD" id="cd19501">
    <property type="entry name" value="RecA-like_FtsH"/>
    <property type="match status" value="1"/>
</dbReference>
<dbReference type="Gene3D" id="3.40.50.300">
    <property type="entry name" value="P-loop containing nucleotide triphosphate hydrolases"/>
    <property type="match status" value="1"/>
</dbReference>
<dbReference type="EMBL" id="JACHVA010000127">
    <property type="protein sequence ID" value="MBC2603478.1"/>
    <property type="molecule type" value="Genomic_DNA"/>
</dbReference>
<evidence type="ECO:0000256" key="13">
    <source>
        <dbReference type="ARBA" id="ARBA00061570"/>
    </source>
</evidence>
<sequence length="676" mass="74648">MKEDKDRKTPQRPPQPDRFQPKVLMIWLGIIAAIFALYALSDSQRASMEKLSVPEVIQAVEANQIVSGTIKNDPTGGSEWYIISGEIAPDGDTAKQVEADASLKPERFEARGRLTEDDYTKIRAAFREEPASTFLTDLILNIVPFLLIIGLLYFLFIRQLRNAGRGAMSFGKSKAKMLTRDREKVVFRDVAGCDEAKEEVSEIVDFLKDPKRFQRIGGKIPKGVLMVGPPGTGKTLLAKAVAGEADVPFFTISGSDFVEMFVGVGAARVRDMFEQARKNSPCIIFIDEIDAVGRQRGAGLGGGNDEREQTLNSLLVEMDGFDGHEGIIVIAATNRPDVLDRALLRPGRFDRQVMIDPPDLNGREEILQVHARKIKLSKDIDLHVIARATPGFAGADLANLLNEGALIAARRSKKEVEMSDLDEAREKISFGRERRRLMDDEDKKITAYHEAGHAIVQAVIDDGHLPIHKVTIIPRGQSLGSTMFSPKKDILNQAKKRALNQICCAMGGRIAEDMVLDEITSGASGDIKMATKMARRMVCDWGMSELGPIAFGDNQDHIFLGKEISRDQNYSEATAQAIDKAIHDIVIKQYKRCQEILEEHLEHLHTLAAALLEHETVEGKHVHEIIDTGSIQSDVVQIEPVRFRGSKAESDEGKEKKSDEKSEDMGGGREPSGAPA</sequence>
<dbReference type="SMART" id="SM00382">
    <property type="entry name" value="AAA"/>
    <property type="match status" value="1"/>
</dbReference>
<evidence type="ECO:0000313" key="18">
    <source>
        <dbReference type="EMBL" id="MBC2603478.1"/>
    </source>
</evidence>
<feature type="transmembrane region" description="Helical" evidence="14">
    <location>
        <begin position="21"/>
        <end position="40"/>
    </location>
</feature>
<dbReference type="GO" id="GO:0030163">
    <property type="term" value="P:protein catabolic process"/>
    <property type="evidence" value="ECO:0007669"/>
    <property type="project" value="UniProtKB-UniRule"/>
</dbReference>
<dbReference type="GO" id="GO:0004222">
    <property type="term" value="F:metalloendopeptidase activity"/>
    <property type="evidence" value="ECO:0007669"/>
    <property type="project" value="InterPro"/>
</dbReference>
<dbReference type="InterPro" id="IPR003959">
    <property type="entry name" value="ATPase_AAA_core"/>
</dbReference>
<feature type="active site" evidence="14">
    <location>
        <position position="450"/>
    </location>
</feature>
<dbReference type="FunFam" id="3.40.50.300:FF:000001">
    <property type="entry name" value="ATP-dependent zinc metalloprotease FtsH"/>
    <property type="match status" value="1"/>
</dbReference>
<dbReference type="InterPro" id="IPR041569">
    <property type="entry name" value="AAA_lid_3"/>
</dbReference>
<protein>
    <recommendedName>
        <fullName evidence="14">ATP-dependent zinc metalloprotease FtsH</fullName>
        <ecNumber evidence="14">3.4.24.-</ecNumber>
    </recommendedName>
</protein>
<dbReference type="InterPro" id="IPR000642">
    <property type="entry name" value="Peptidase_M41"/>
</dbReference>
<dbReference type="InterPro" id="IPR005936">
    <property type="entry name" value="FtsH"/>
</dbReference>
<comment type="similarity">
    <text evidence="13 14">In the central section; belongs to the AAA ATPase family.</text>
</comment>
<keyword evidence="3 14" id="KW-0645">Protease</keyword>
<keyword evidence="12 14" id="KW-0472">Membrane</keyword>
<evidence type="ECO:0000256" key="14">
    <source>
        <dbReference type="HAMAP-Rule" id="MF_01458"/>
    </source>
</evidence>
<evidence type="ECO:0000256" key="2">
    <source>
        <dbReference type="ARBA" id="ARBA00010044"/>
    </source>
</evidence>
<dbReference type="InterPro" id="IPR003960">
    <property type="entry name" value="ATPase_AAA_CS"/>
</dbReference>
<feature type="binding site" evidence="14">
    <location>
        <position position="526"/>
    </location>
    <ligand>
        <name>Zn(2+)</name>
        <dbReference type="ChEBI" id="CHEBI:29105"/>
        <note>catalytic</note>
    </ligand>
</feature>
<dbReference type="GO" id="GO:0006508">
    <property type="term" value="P:proteolysis"/>
    <property type="evidence" value="ECO:0007669"/>
    <property type="project" value="UniProtKB-KW"/>
</dbReference>
<comment type="subunit">
    <text evidence="14">Homohexamer.</text>
</comment>
<dbReference type="HAMAP" id="MF_01458">
    <property type="entry name" value="FtsH"/>
    <property type="match status" value="1"/>
</dbReference>
<evidence type="ECO:0000256" key="8">
    <source>
        <dbReference type="ARBA" id="ARBA00022833"/>
    </source>
</evidence>
<feature type="binding site" evidence="14">
    <location>
        <begin position="228"/>
        <end position="235"/>
    </location>
    <ligand>
        <name>ATP</name>
        <dbReference type="ChEBI" id="CHEBI:30616"/>
    </ligand>
</feature>
<dbReference type="PANTHER" id="PTHR23076:SF97">
    <property type="entry name" value="ATP-DEPENDENT ZINC METALLOPROTEASE YME1L1"/>
    <property type="match status" value="1"/>
</dbReference>
<comment type="cofactor">
    <cofactor evidence="14">
        <name>Zn(2+)</name>
        <dbReference type="ChEBI" id="CHEBI:29105"/>
    </cofactor>
    <text evidence="14">Binds 1 zinc ion per subunit.</text>
</comment>
<reference evidence="18 19" key="1">
    <citation type="submission" date="2020-07" db="EMBL/GenBank/DDBJ databases">
        <authorList>
            <person name="Feng X."/>
        </authorList>
    </citation>
    <scope>NUCLEOTIDE SEQUENCE [LARGE SCALE GENOMIC DNA]</scope>
    <source>
        <strain evidence="18 19">JCM14086</strain>
    </source>
</reference>
<feature type="transmembrane region" description="Helical" evidence="14">
    <location>
        <begin position="138"/>
        <end position="156"/>
    </location>
</feature>
<dbReference type="SUPFAM" id="SSF52540">
    <property type="entry name" value="P-loop containing nucleoside triphosphate hydrolases"/>
    <property type="match status" value="1"/>
</dbReference>
<evidence type="ECO:0000259" key="17">
    <source>
        <dbReference type="SMART" id="SM00382"/>
    </source>
</evidence>
<keyword evidence="11 14" id="KW-0482">Metalloprotease</keyword>
<accession>A0A7X1B2Q6</accession>
<feature type="compositionally biased region" description="Basic and acidic residues" evidence="16">
    <location>
        <begin position="646"/>
        <end position="667"/>
    </location>
</feature>
<evidence type="ECO:0000256" key="11">
    <source>
        <dbReference type="ARBA" id="ARBA00023049"/>
    </source>
</evidence>
<dbReference type="GO" id="GO:0008270">
    <property type="term" value="F:zinc ion binding"/>
    <property type="evidence" value="ECO:0007669"/>
    <property type="project" value="UniProtKB-UniRule"/>
</dbReference>
<dbReference type="Pfam" id="PF00004">
    <property type="entry name" value="AAA"/>
    <property type="match status" value="1"/>
</dbReference>
<keyword evidence="14" id="KW-1003">Cell membrane</keyword>
<dbReference type="RefSeq" id="WP_185694106.1">
    <property type="nucleotide sequence ID" value="NZ_JACHVA010000127.1"/>
</dbReference>
<organism evidence="18 19">
    <name type="scientific">Puniceicoccus vermicola</name>
    <dbReference type="NCBI Taxonomy" id="388746"/>
    <lineage>
        <taxon>Bacteria</taxon>
        <taxon>Pseudomonadati</taxon>
        <taxon>Verrucomicrobiota</taxon>
        <taxon>Opitutia</taxon>
        <taxon>Puniceicoccales</taxon>
        <taxon>Puniceicoccaceae</taxon>
        <taxon>Puniceicoccus</taxon>
    </lineage>
</organism>
<evidence type="ECO:0000313" key="19">
    <source>
        <dbReference type="Proteomes" id="UP000525652"/>
    </source>
</evidence>
<dbReference type="GO" id="GO:0005886">
    <property type="term" value="C:plasma membrane"/>
    <property type="evidence" value="ECO:0007669"/>
    <property type="project" value="UniProtKB-SubCell"/>
</dbReference>
<evidence type="ECO:0000256" key="12">
    <source>
        <dbReference type="ARBA" id="ARBA00023136"/>
    </source>
</evidence>
<evidence type="ECO:0000256" key="9">
    <source>
        <dbReference type="ARBA" id="ARBA00022840"/>
    </source>
</evidence>
<dbReference type="EC" id="3.4.24.-" evidence="14"/>
<dbReference type="Gene3D" id="1.10.8.60">
    <property type="match status" value="1"/>
</dbReference>
<evidence type="ECO:0000256" key="16">
    <source>
        <dbReference type="SAM" id="MobiDB-lite"/>
    </source>
</evidence>
<dbReference type="InterPro" id="IPR003593">
    <property type="entry name" value="AAA+_ATPase"/>
</dbReference>
<dbReference type="Pfam" id="PF17862">
    <property type="entry name" value="AAA_lid_3"/>
    <property type="match status" value="1"/>
</dbReference>
<keyword evidence="8 14" id="KW-0862">Zinc</keyword>
<dbReference type="Proteomes" id="UP000525652">
    <property type="component" value="Unassembled WGS sequence"/>
</dbReference>
<comment type="subcellular location">
    <subcellularLocation>
        <location evidence="14">Cell membrane</location>
        <topology evidence="14">Multi-pass membrane protein</topology>
        <orientation evidence="14">Cytoplasmic side</orientation>
    </subcellularLocation>
    <subcellularLocation>
        <location evidence="1">Membrane</location>
    </subcellularLocation>
</comment>
<evidence type="ECO:0000256" key="4">
    <source>
        <dbReference type="ARBA" id="ARBA00022692"/>
    </source>
</evidence>
<dbReference type="InterPro" id="IPR027417">
    <property type="entry name" value="P-loop_NTPase"/>
</dbReference>
<keyword evidence="9 14" id="KW-0067">ATP-binding</keyword>
<keyword evidence="5 14" id="KW-0479">Metal-binding</keyword>
<comment type="function">
    <text evidence="14">Acts as a processive, ATP-dependent zinc metallopeptidase for both cytoplasmic and membrane proteins. Plays a role in the quality control of integral membrane proteins.</text>
</comment>
<dbReference type="AlphaFoldDB" id="A0A7X1B2Q6"/>
<feature type="binding site" evidence="14">
    <location>
        <position position="453"/>
    </location>
    <ligand>
        <name>Zn(2+)</name>
        <dbReference type="ChEBI" id="CHEBI:29105"/>
        <note>catalytic</note>
    </ligand>
</feature>
<evidence type="ECO:0000256" key="15">
    <source>
        <dbReference type="RuleBase" id="RU003651"/>
    </source>
</evidence>
<dbReference type="GO" id="GO:0005524">
    <property type="term" value="F:ATP binding"/>
    <property type="evidence" value="ECO:0007669"/>
    <property type="project" value="UniProtKB-UniRule"/>
</dbReference>
<evidence type="ECO:0000256" key="6">
    <source>
        <dbReference type="ARBA" id="ARBA00022741"/>
    </source>
</evidence>
<feature type="domain" description="AAA+ ATPase" evidence="17">
    <location>
        <begin position="220"/>
        <end position="359"/>
    </location>
</feature>
<comment type="similarity">
    <text evidence="15">Belongs to the AAA ATPase family.</text>
</comment>
<keyword evidence="7 14" id="KW-0378">Hydrolase</keyword>
<dbReference type="PANTHER" id="PTHR23076">
    <property type="entry name" value="METALLOPROTEASE M41 FTSH"/>
    <property type="match status" value="1"/>
</dbReference>
<evidence type="ECO:0000256" key="7">
    <source>
        <dbReference type="ARBA" id="ARBA00022801"/>
    </source>
</evidence>
<dbReference type="GO" id="GO:0004176">
    <property type="term" value="F:ATP-dependent peptidase activity"/>
    <property type="evidence" value="ECO:0007669"/>
    <property type="project" value="InterPro"/>
</dbReference>
<evidence type="ECO:0000256" key="3">
    <source>
        <dbReference type="ARBA" id="ARBA00022670"/>
    </source>
</evidence>
<keyword evidence="4 14" id="KW-0812">Transmembrane</keyword>
<dbReference type="GO" id="GO:0016887">
    <property type="term" value="F:ATP hydrolysis activity"/>
    <property type="evidence" value="ECO:0007669"/>
    <property type="project" value="UniProtKB-UniRule"/>
</dbReference>
<keyword evidence="6 14" id="KW-0547">Nucleotide-binding</keyword>
<feature type="binding site" evidence="14">
    <location>
        <position position="449"/>
    </location>
    <ligand>
        <name>Zn(2+)</name>
        <dbReference type="ChEBI" id="CHEBI:29105"/>
        <note>catalytic</note>
    </ligand>
</feature>
<name>A0A7X1B2Q6_9BACT</name>
<feature type="region of interest" description="Disordered" evidence="16">
    <location>
        <begin position="640"/>
        <end position="676"/>
    </location>
</feature>
<dbReference type="FunFam" id="1.10.8.60:FF:000001">
    <property type="entry name" value="ATP-dependent zinc metalloprotease FtsH"/>
    <property type="match status" value="1"/>
</dbReference>
<evidence type="ECO:0000256" key="1">
    <source>
        <dbReference type="ARBA" id="ARBA00004370"/>
    </source>
</evidence>
<dbReference type="Pfam" id="PF01434">
    <property type="entry name" value="Peptidase_M41"/>
    <property type="match status" value="1"/>
</dbReference>
<evidence type="ECO:0000256" key="5">
    <source>
        <dbReference type="ARBA" id="ARBA00022723"/>
    </source>
</evidence>
<dbReference type="Gene3D" id="1.20.58.760">
    <property type="entry name" value="Peptidase M41"/>
    <property type="match status" value="1"/>
</dbReference>